<dbReference type="Proteomes" id="UP000002573">
    <property type="component" value="Chromosome"/>
</dbReference>
<dbReference type="AlphaFoldDB" id="D7DB18"/>
<dbReference type="GO" id="GO:0003677">
    <property type="term" value="F:DNA binding"/>
    <property type="evidence" value="ECO:0007669"/>
    <property type="project" value="UniProtKB-KW"/>
</dbReference>
<dbReference type="GeneID" id="9233514"/>
<evidence type="ECO:0000259" key="2">
    <source>
        <dbReference type="Pfam" id="PF07282"/>
    </source>
</evidence>
<dbReference type="HOGENOM" id="CLU_032903_3_4_2"/>
<dbReference type="OrthoDB" id="41819at2157"/>
<keyword evidence="1" id="KW-0238">DNA-binding</keyword>
<evidence type="ECO:0000313" key="3">
    <source>
        <dbReference type="EMBL" id="ADI31365.1"/>
    </source>
</evidence>
<evidence type="ECO:0000313" key="4">
    <source>
        <dbReference type="Proteomes" id="UP000002573"/>
    </source>
</evidence>
<sequence>MQGSSLVIREDVRMYSVDFSDERIRELITWYVKSLQRAIDEIWENMEWKYDFKRRYAKVRIPVIPRNKEFKKYLRDKLMKDNPYTKHWVDAVIRTAYSIMENWRKRYVKGMARKKKPTVKRRFARCKITLMKVDYSRKTIRITLKPYEYIEVSYANQWFSKRIDEWKVGGVVLKDDRVLIPFKKENTYRVNREIAWDCNEKTIDGFSPQMGFVQVDLRKLITARIRYQEKRSRIQSLMKRKPKSARKLWEKYSRRERNVCRDIERKIAIEIVNAFPNTLHIFEKLNKQKMISKRKNKNKNLRKRVARISWINIIREVEMRAPVKKVDPYFTSKTCPLCGYVNKDLRGQVFECPRCGWRIDRQKNASINIYLKMKGFPPSPNTFYRVVTKRMIHSGKVWMRRGSGVTQIGGETNEMLPNERGDEAGVPQSLHRQIKAYVG</sequence>
<dbReference type="EMBL" id="CP002051">
    <property type="protein sequence ID" value="ADI31365.1"/>
    <property type="molecule type" value="Genomic_DNA"/>
</dbReference>
<proteinExistence type="predicted"/>
<dbReference type="KEGG" id="shc:Shell_0225"/>
<dbReference type="InterPro" id="IPR010095">
    <property type="entry name" value="Cas12f1-like_TNB"/>
</dbReference>
<dbReference type="Pfam" id="PF07282">
    <property type="entry name" value="Cas12f1-like_TNB"/>
    <property type="match status" value="1"/>
</dbReference>
<dbReference type="RefSeq" id="WP_013142563.1">
    <property type="nucleotide sequence ID" value="NC_014205.1"/>
</dbReference>
<dbReference type="STRING" id="591019.Shell_0225"/>
<reference evidence="3 4" key="2">
    <citation type="journal article" date="2011" name="Stand. Genomic Sci.">
        <title>Complete genome sequence of Staphylothermus hellenicus P8.</title>
        <authorList>
            <person name="Anderson I."/>
            <person name="Wirth R."/>
            <person name="Lucas S."/>
            <person name="Copeland A."/>
            <person name="Lapidus A."/>
            <person name="Cheng J.F."/>
            <person name="Goodwin L."/>
            <person name="Pitluck S."/>
            <person name="Davenport K."/>
            <person name="Detter J.C."/>
            <person name="Han C."/>
            <person name="Tapia R."/>
            <person name="Land M."/>
            <person name="Hauser L."/>
            <person name="Pati A."/>
            <person name="Mikhailova N."/>
            <person name="Woyke T."/>
            <person name="Klenk H.P."/>
            <person name="Kyrpides N."/>
            <person name="Ivanova N."/>
        </authorList>
    </citation>
    <scope>NUCLEOTIDE SEQUENCE [LARGE SCALE GENOMIC DNA]</scope>
    <source>
        <strain evidence="4">DSM 12710 / JCM 10830 / BK20S6-10-b1 / P8</strain>
    </source>
</reference>
<dbReference type="eggNOG" id="arCOG00679">
    <property type="taxonomic scope" value="Archaea"/>
</dbReference>
<keyword evidence="4" id="KW-1185">Reference proteome</keyword>
<name>D7DB18_STAHD</name>
<reference evidence="4" key="1">
    <citation type="submission" date="2010-05" db="EMBL/GenBank/DDBJ databases">
        <title>Complete sequence of Staphylothermus hellenicus DSM 12710.</title>
        <authorList>
            <consortium name="US DOE Joint Genome Institute"/>
            <person name="Lucas S."/>
            <person name="Copeland A."/>
            <person name="Lapidus A."/>
            <person name="Cheng J.-F."/>
            <person name="Bruce D."/>
            <person name="Goodwin L."/>
            <person name="Pitluck S."/>
            <person name="Davenport K."/>
            <person name="Detter J.C."/>
            <person name="Han C."/>
            <person name="Tapia R."/>
            <person name="Larimer F."/>
            <person name="Land M."/>
            <person name="Hauser L."/>
            <person name="Kyrpides N."/>
            <person name="Mikhailova N."/>
            <person name="Anderson I.J."/>
            <person name="Woyke T."/>
        </authorList>
    </citation>
    <scope>NUCLEOTIDE SEQUENCE [LARGE SCALE GENOMIC DNA]</scope>
    <source>
        <strain evidence="4">DSM 12710 / JCM 10830 / BK20S6-10-b1 / P8</strain>
    </source>
</reference>
<organism evidence="3 4">
    <name type="scientific">Staphylothermus hellenicus (strain DSM 12710 / JCM 10830 / BK20S6-10-b1 / P8)</name>
    <dbReference type="NCBI Taxonomy" id="591019"/>
    <lineage>
        <taxon>Archaea</taxon>
        <taxon>Thermoproteota</taxon>
        <taxon>Thermoprotei</taxon>
        <taxon>Desulfurococcales</taxon>
        <taxon>Desulfurococcaceae</taxon>
        <taxon>Staphylothermus</taxon>
    </lineage>
</organism>
<protein>
    <submittedName>
        <fullName evidence="3">Transposase, IS605 OrfB family</fullName>
    </submittedName>
</protein>
<evidence type="ECO:0000256" key="1">
    <source>
        <dbReference type="ARBA" id="ARBA00023125"/>
    </source>
</evidence>
<feature type="domain" description="Cas12f1-like TNB" evidence="2">
    <location>
        <begin position="322"/>
        <end position="369"/>
    </location>
</feature>
<gene>
    <name evidence="3" type="ordered locus">Shell_0225</name>
</gene>
<accession>D7DB18</accession>